<evidence type="ECO:0000313" key="12">
    <source>
        <dbReference type="Proteomes" id="UP000266492"/>
    </source>
</evidence>
<dbReference type="GO" id="GO:0044718">
    <property type="term" value="P:siderophore transmembrane transport"/>
    <property type="evidence" value="ECO:0007669"/>
    <property type="project" value="TreeGrafter"/>
</dbReference>
<evidence type="ECO:0000256" key="2">
    <source>
        <dbReference type="ARBA" id="ARBA00022448"/>
    </source>
</evidence>
<dbReference type="InterPro" id="IPR023997">
    <property type="entry name" value="TonB-dep_OMP_SusC/RagA_CS"/>
</dbReference>
<dbReference type="InterPro" id="IPR036942">
    <property type="entry name" value="Beta-barrel_TonB_sf"/>
</dbReference>
<evidence type="ECO:0000256" key="4">
    <source>
        <dbReference type="ARBA" id="ARBA00022692"/>
    </source>
</evidence>
<dbReference type="SUPFAM" id="SSF49464">
    <property type="entry name" value="Carboxypeptidase regulatory domain-like"/>
    <property type="match status" value="1"/>
</dbReference>
<dbReference type="PANTHER" id="PTHR30069">
    <property type="entry name" value="TONB-DEPENDENT OUTER MEMBRANE RECEPTOR"/>
    <property type="match status" value="1"/>
</dbReference>
<comment type="subcellular location">
    <subcellularLocation>
        <location evidence="1 8">Cell outer membrane</location>
        <topology evidence="1 8">Multi-pass membrane protein</topology>
    </subcellularLocation>
</comment>
<dbReference type="Proteomes" id="UP001214017">
    <property type="component" value="Unassembled WGS sequence"/>
</dbReference>
<feature type="domain" description="TonB-dependent receptor plug" evidence="9">
    <location>
        <begin position="214"/>
        <end position="336"/>
    </location>
</feature>
<comment type="caution">
    <text evidence="11">The sequence shown here is derived from an EMBL/GenBank/DDBJ whole genome shotgun (WGS) entry which is preliminary data.</text>
</comment>
<dbReference type="Pfam" id="PF13715">
    <property type="entry name" value="CarbopepD_reg_2"/>
    <property type="match status" value="1"/>
</dbReference>
<keyword evidence="6 8" id="KW-0472">Membrane</keyword>
<keyword evidence="3 8" id="KW-1134">Transmembrane beta strand</keyword>
<reference evidence="11 12" key="1">
    <citation type="submission" date="2018-08" db="EMBL/GenBank/DDBJ databases">
        <title>A genome reference for cultivated species of the human gut microbiota.</title>
        <authorList>
            <person name="Zou Y."/>
            <person name="Xue W."/>
            <person name="Luo G."/>
        </authorList>
    </citation>
    <scope>NUCLEOTIDE SEQUENCE [LARGE SCALE GENOMIC DNA]</scope>
    <source>
        <strain evidence="11 12">AF20-9LB</strain>
    </source>
</reference>
<dbReference type="InterPro" id="IPR039426">
    <property type="entry name" value="TonB-dep_rcpt-like"/>
</dbReference>
<dbReference type="SUPFAM" id="SSF56935">
    <property type="entry name" value="Porins"/>
    <property type="match status" value="1"/>
</dbReference>
<evidence type="ECO:0000256" key="8">
    <source>
        <dbReference type="PROSITE-ProRule" id="PRU01360"/>
    </source>
</evidence>
<evidence type="ECO:0000313" key="10">
    <source>
        <dbReference type="EMBL" id="MDC2410123.1"/>
    </source>
</evidence>
<dbReference type="Gene3D" id="2.60.40.1120">
    <property type="entry name" value="Carboxypeptidase-like, regulatory domain"/>
    <property type="match status" value="1"/>
</dbReference>
<dbReference type="EMBL" id="QRVZ01000004">
    <property type="protein sequence ID" value="RGS85561.1"/>
    <property type="molecule type" value="Genomic_DNA"/>
</dbReference>
<dbReference type="FunFam" id="2.60.40.1120:FF:000003">
    <property type="entry name" value="Outer membrane protein Omp121"/>
    <property type="match status" value="1"/>
</dbReference>
<name>A0A395VZ88_BACOV</name>
<sequence length="1114" mass="123985">MLQNYTFIADKRGVRRSFLLFFSLFLLQVTAFAQNDVRITIRENNITVIEALKKVEKQSGLSIGYNNSLLRDKPALNLNLDKAGLDYSLSTILKGTGCTYELKGKYIKIIPQPAQEKPSSDKQIKGKVTDETGEPLIGVNIQVQGSASGVITDIEGRYSIEAPVGSTLNFTYIGYTPQNVKVTDRSVYNVTLATAVEQLNEVVVTALGIKREQKALSYNVQQVKADEISGIKDANFINSLNGKVAGVTINSSSSGVGGASKVVMRGAKSIEQSSNALYVIDGIPMYNFGGGGGMEFDSRGATESIADINPDDIESISVLTGAAAAALYGSNAANGAIVITTRRGQVGKLQVTVNSNTEFARPFVLPEFQNRYGTGSRGKDGGSTILSWGAKLNDASRTNYEPKDFFDTGLIFTNSVTLSTGTEKNQTFFSVASVNSEGIVPNNRYNRFNFTFRNTTNFLNDRMKLDIGASYIIQNDRNMTNQGIYSNPIVPVYLFPRGDDFGLVKVFERWDPARKINTMFWPQGEGDYRMQNPYWIAYRNLRLNQKKRYMLSAQLSYDITDWLNISGRVRVDNTHTKYEQKLYASSNLTITEESTQGHYTISKPDETQTYADVLANINKRFNDFSLVANVGASIVNNRYEDLSYRGPIREKGIPNVFNVFDLDNTKKKARQDEWQEQTQSIFASVEVGWKSMLYLTLTGRNDWASQLANSSTPCFFYPSVGLSGVISEMLTLPEFIDYMKVRGSFSSVGMPYPRNLTSPTYEYDEANQQWKPKTHYPIKDLKPERTNSWELGLDMRLFKDFSLGFSWYLANTFNQTFDPKVSVSSGYSKIYLQTGYVRNSGVELSLGYGHTWNNHLHWESNFTLSHNKNTIKDLVTSYIHPETGLPITQNRLDVGGLGKARFILKKGGTLGDLYTQSDLKRDNSGMVEIDPSGALTTEDNLPDIKLGSVFPKANLAWNNRFEWRGISLSALFTARIGGIAYSATQAAMDQYGVSERSAQARDNGGVLLNGRTLVDAQTYYSLIGNSSGLPQYYTYSATNVRLQEASVGYTIPRKWLGGVCDINVSVVGRNLWMIYCRAPFDPEAVANTGNYYQGIDNFMLPSTRNIGVNVKINF</sequence>
<dbReference type="NCBIfam" id="TIGR04056">
    <property type="entry name" value="OMP_RagA_SusC"/>
    <property type="match status" value="1"/>
</dbReference>
<accession>A0A395VZ88</accession>
<keyword evidence="5" id="KW-0732">Signal</keyword>
<dbReference type="AlphaFoldDB" id="A0A395VZ88"/>
<dbReference type="NCBIfam" id="TIGR04057">
    <property type="entry name" value="SusC_RagA_signa"/>
    <property type="match status" value="1"/>
</dbReference>
<dbReference type="EMBL" id="JAQNWR010000016">
    <property type="protein sequence ID" value="MDC2410123.1"/>
    <property type="molecule type" value="Genomic_DNA"/>
</dbReference>
<evidence type="ECO:0000256" key="3">
    <source>
        <dbReference type="ARBA" id="ARBA00022452"/>
    </source>
</evidence>
<evidence type="ECO:0000256" key="1">
    <source>
        <dbReference type="ARBA" id="ARBA00004571"/>
    </source>
</evidence>
<evidence type="ECO:0000256" key="6">
    <source>
        <dbReference type="ARBA" id="ARBA00023136"/>
    </source>
</evidence>
<dbReference type="Gene3D" id="2.170.130.10">
    <property type="entry name" value="TonB-dependent receptor, plug domain"/>
    <property type="match status" value="1"/>
</dbReference>
<dbReference type="InterPro" id="IPR012910">
    <property type="entry name" value="Plug_dom"/>
</dbReference>
<keyword evidence="2 8" id="KW-0813">Transport</keyword>
<organism evidence="11 12">
    <name type="scientific">Bacteroides ovatus</name>
    <dbReference type="NCBI Taxonomy" id="28116"/>
    <lineage>
        <taxon>Bacteria</taxon>
        <taxon>Pseudomonadati</taxon>
        <taxon>Bacteroidota</taxon>
        <taxon>Bacteroidia</taxon>
        <taxon>Bacteroidales</taxon>
        <taxon>Bacteroidaceae</taxon>
        <taxon>Bacteroides</taxon>
    </lineage>
</organism>
<gene>
    <name evidence="11" type="ORF">DWX70_07075</name>
    <name evidence="10" type="ORF">PO240_19815</name>
</gene>
<dbReference type="InterPro" id="IPR008969">
    <property type="entry name" value="CarboxyPept-like_regulatory"/>
</dbReference>
<proteinExistence type="inferred from homology"/>
<dbReference type="GO" id="GO:0015344">
    <property type="term" value="F:siderophore uptake transmembrane transporter activity"/>
    <property type="evidence" value="ECO:0007669"/>
    <property type="project" value="TreeGrafter"/>
</dbReference>
<dbReference type="RefSeq" id="WP_004322567.1">
    <property type="nucleotide sequence ID" value="NZ_BAABYJ010000001.1"/>
</dbReference>
<evidence type="ECO:0000313" key="11">
    <source>
        <dbReference type="EMBL" id="RGS85561.1"/>
    </source>
</evidence>
<keyword evidence="7 8" id="KW-0998">Cell outer membrane</keyword>
<dbReference type="Proteomes" id="UP000266492">
    <property type="component" value="Unassembled WGS sequence"/>
</dbReference>
<reference evidence="10" key="2">
    <citation type="submission" date="2022-10" db="EMBL/GenBank/DDBJ databases">
        <title>Human gut microbiome strain richness.</title>
        <authorList>
            <person name="Chen-Liaw A."/>
        </authorList>
    </citation>
    <scope>NUCLEOTIDE SEQUENCE</scope>
    <source>
        <strain evidence="10">F7_m1001271B151109d0_201107</strain>
    </source>
</reference>
<dbReference type="InterPro" id="IPR023996">
    <property type="entry name" value="TonB-dep_OMP_SusC/RagA"/>
</dbReference>
<evidence type="ECO:0000256" key="7">
    <source>
        <dbReference type="ARBA" id="ARBA00023237"/>
    </source>
</evidence>
<dbReference type="InterPro" id="IPR037066">
    <property type="entry name" value="Plug_dom_sf"/>
</dbReference>
<comment type="similarity">
    <text evidence="8">Belongs to the TonB-dependent receptor family.</text>
</comment>
<keyword evidence="4 8" id="KW-0812">Transmembrane</keyword>
<keyword evidence="10" id="KW-0675">Receptor</keyword>
<dbReference type="Pfam" id="PF07715">
    <property type="entry name" value="Plug"/>
    <property type="match status" value="1"/>
</dbReference>
<dbReference type="GO" id="GO:0009279">
    <property type="term" value="C:cell outer membrane"/>
    <property type="evidence" value="ECO:0007669"/>
    <property type="project" value="UniProtKB-SubCell"/>
</dbReference>
<evidence type="ECO:0000259" key="9">
    <source>
        <dbReference type="Pfam" id="PF07715"/>
    </source>
</evidence>
<evidence type="ECO:0000256" key="5">
    <source>
        <dbReference type="ARBA" id="ARBA00022729"/>
    </source>
</evidence>
<dbReference type="PANTHER" id="PTHR30069:SF29">
    <property type="entry name" value="HEMOGLOBIN AND HEMOGLOBIN-HAPTOGLOBIN-BINDING PROTEIN 1-RELATED"/>
    <property type="match status" value="1"/>
</dbReference>
<dbReference type="PROSITE" id="PS52016">
    <property type="entry name" value="TONB_DEPENDENT_REC_3"/>
    <property type="match status" value="1"/>
</dbReference>
<dbReference type="Gene3D" id="2.40.170.20">
    <property type="entry name" value="TonB-dependent receptor, beta-barrel domain"/>
    <property type="match status" value="1"/>
</dbReference>
<protein>
    <submittedName>
        <fullName evidence="11">SusC/RagA family TonB-linked outer membrane protein</fullName>
    </submittedName>
    <submittedName>
        <fullName evidence="10">TonB-dependent receptor</fullName>
    </submittedName>
</protein>